<proteinExistence type="predicted"/>
<dbReference type="SUPFAM" id="SSF88659">
    <property type="entry name" value="Sigma3 and sigma4 domains of RNA polymerase sigma factors"/>
    <property type="match status" value="1"/>
</dbReference>
<dbReference type="STRING" id="1120996.SAMN02746066_04094"/>
<evidence type="ECO:0000313" key="4">
    <source>
        <dbReference type="Proteomes" id="UP000184038"/>
    </source>
</evidence>
<organism evidence="3 4">
    <name type="scientific">Anaerosporobacter mobilis DSM 15930</name>
    <dbReference type="NCBI Taxonomy" id="1120996"/>
    <lineage>
        <taxon>Bacteria</taxon>
        <taxon>Bacillati</taxon>
        <taxon>Bacillota</taxon>
        <taxon>Clostridia</taxon>
        <taxon>Lachnospirales</taxon>
        <taxon>Lachnospiraceae</taxon>
        <taxon>Anaerosporobacter</taxon>
    </lineage>
</organism>
<evidence type="ECO:0000259" key="2">
    <source>
        <dbReference type="Pfam" id="PF04545"/>
    </source>
</evidence>
<dbReference type="InterPro" id="IPR007630">
    <property type="entry name" value="RNA_pol_sigma70_r4"/>
</dbReference>
<dbReference type="Pfam" id="PF04545">
    <property type="entry name" value="Sigma70_r4"/>
    <property type="match status" value="1"/>
</dbReference>
<evidence type="ECO:0000313" key="3">
    <source>
        <dbReference type="EMBL" id="SHM95784.1"/>
    </source>
</evidence>
<dbReference type="EMBL" id="FRCP01000023">
    <property type="protein sequence ID" value="SHM95784.1"/>
    <property type="molecule type" value="Genomic_DNA"/>
</dbReference>
<dbReference type="InterPro" id="IPR013324">
    <property type="entry name" value="RNA_pol_sigma_r3/r4-like"/>
</dbReference>
<feature type="coiled-coil region" evidence="1">
    <location>
        <begin position="58"/>
        <end position="92"/>
    </location>
</feature>
<dbReference type="OrthoDB" id="3242975at2"/>
<dbReference type="Proteomes" id="UP000184038">
    <property type="component" value="Unassembled WGS sequence"/>
</dbReference>
<feature type="domain" description="RNA polymerase sigma-70 region 4" evidence="2">
    <location>
        <begin position="86"/>
        <end position="132"/>
    </location>
</feature>
<reference evidence="3 4" key="1">
    <citation type="submission" date="2016-11" db="EMBL/GenBank/DDBJ databases">
        <authorList>
            <person name="Jaros S."/>
            <person name="Januszkiewicz K."/>
            <person name="Wedrychowicz H."/>
        </authorList>
    </citation>
    <scope>NUCLEOTIDE SEQUENCE [LARGE SCALE GENOMIC DNA]</scope>
    <source>
        <strain evidence="3 4">DSM 15930</strain>
    </source>
</reference>
<gene>
    <name evidence="3" type="ORF">SAMN02746066_04094</name>
</gene>
<keyword evidence="1" id="KW-0175">Coiled coil</keyword>
<dbReference type="GO" id="GO:0006352">
    <property type="term" value="P:DNA-templated transcription initiation"/>
    <property type="evidence" value="ECO:0007669"/>
    <property type="project" value="InterPro"/>
</dbReference>
<accession>A0A1M7MX86</accession>
<keyword evidence="4" id="KW-1185">Reference proteome</keyword>
<sequence>MTTEEKKEYLQGYRWIYRKILSLQYKKASLIEIMESAKAIKYSDMPKVHKHTDLSDYIVKLDELITEINYKKQELEEKRLEIERCIVGLDEKEKQVIRKRYIELRKWGDISKIMSLNIRTVHRVHGRALNKIVIVIL</sequence>
<dbReference type="AlphaFoldDB" id="A0A1M7MX86"/>
<dbReference type="GO" id="GO:0003700">
    <property type="term" value="F:DNA-binding transcription factor activity"/>
    <property type="evidence" value="ECO:0007669"/>
    <property type="project" value="InterPro"/>
</dbReference>
<evidence type="ECO:0000256" key="1">
    <source>
        <dbReference type="SAM" id="Coils"/>
    </source>
</evidence>
<name>A0A1M7MX86_9FIRM</name>
<dbReference type="Gene3D" id="1.20.140.160">
    <property type="match status" value="1"/>
</dbReference>
<protein>
    <submittedName>
        <fullName evidence="3">Sigma-70, region 4</fullName>
    </submittedName>
</protein>
<dbReference type="RefSeq" id="WP_073290840.1">
    <property type="nucleotide sequence ID" value="NZ_FRCP01000023.1"/>
</dbReference>